<name>A0A2U3D990_SULT2</name>
<keyword evidence="6" id="KW-1185">Reference proteome</keyword>
<dbReference type="RefSeq" id="WP_109430387.1">
    <property type="nucleotide sequence ID" value="NZ_MPDK01000008.1"/>
</dbReference>
<accession>A0A2U3D990</accession>
<dbReference type="GO" id="GO:0003677">
    <property type="term" value="F:DNA binding"/>
    <property type="evidence" value="ECO:0007669"/>
    <property type="project" value="UniProtKB-KW"/>
</dbReference>
<keyword evidence="2" id="KW-0238">DNA-binding</keyword>
<dbReference type="GO" id="GO:0003700">
    <property type="term" value="F:DNA-binding transcription factor activity"/>
    <property type="evidence" value="ECO:0007669"/>
    <property type="project" value="InterPro"/>
</dbReference>
<evidence type="ECO:0000256" key="2">
    <source>
        <dbReference type="ARBA" id="ARBA00023125"/>
    </source>
</evidence>
<protein>
    <submittedName>
        <fullName evidence="5">GntR family transcriptional regulator</fullName>
    </submittedName>
</protein>
<dbReference type="SUPFAM" id="SSF48008">
    <property type="entry name" value="GntR ligand-binding domain-like"/>
    <property type="match status" value="1"/>
</dbReference>
<dbReference type="Proteomes" id="UP000245380">
    <property type="component" value="Unassembled WGS sequence"/>
</dbReference>
<dbReference type="Gene3D" id="1.20.120.530">
    <property type="entry name" value="GntR ligand-binding domain-like"/>
    <property type="match status" value="1"/>
</dbReference>
<dbReference type="SMART" id="SM00345">
    <property type="entry name" value="HTH_GNTR"/>
    <property type="match status" value="1"/>
</dbReference>
<dbReference type="AlphaFoldDB" id="A0A2U3D990"/>
<evidence type="ECO:0000313" key="5">
    <source>
        <dbReference type="EMBL" id="PWI57852.1"/>
    </source>
</evidence>
<sequence length="261" mass="29672">MPIPKGFQSPSQVTARERVYSQLQRWVIDGTLEPGEKLNDGELAEALGVSRTPVREALQLLEVQGFVEMHRGRDTRVTRIEQEDILKVYPPLAALQVLAGEIALPLIRSEQIELLRGINAEFARAVDQQQAFRAMEVDEQFHNVIIEVADNPYVASYISTLEMHIRRLKYVFLRQPEALARESVVEHAAIIEGFERKNMELVTRMLKQNWIRPMKELYALIGERCNSESWGAFDVTQVGSAKEQSNDRDVCVTPDDQSVLG</sequence>
<dbReference type="InterPro" id="IPR036390">
    <property type="entry name" value="WH_DNA-bd_sf"/>
</dbReference>
<dbReference type="Pfam" id="PF07729">
    <property type="entry name" value="FCD"/>
    <property type="match status" value="1"/>
</dbReference>
<proteinExistence type="predicted"/>
<evidence type="ECO:0000256" key="1">
    <source>
        <dbReference type="ARBA" id="ARBA00023015"/>
    </source>
</evidence>
<dbReference type="InterPro" id="IPR011711">
    <property type="entry name" value="GntR_C"/>
</dbReference>
<dbReference type="PANTHER" id="PTHR43537:SF24">
    <property type="entry name" value="GLUCONATE OPERON TRANSCRIPTIONAL REPRESSOR"/>
    <property type="match status" value="1"/>
</dbReference>
<evidence type="ECO:0000313" key="6">
    <source>
        <dbReference type="Proteomes" id="UP000245380"/>
    </source>
</evidence>
<dbReference type="InterPro" id="IPR000524">
    <property type="entry name" value="Tscrpt_reg_HTH_GntR"/>
</dbReference>
<dbReference type="SMART" id="SM00895">
    <property type="entry name" value="FCD"/>
    <property type="match status" value="1"/>
</dbReference>
<organism evidence="5 6">
    <name type="scientific">Sulfoacidibacillus thermotolerans</name>
    <name type="common">Acidibacillus sulfuroxidans</name>
    <dbReference type="NCBI Taxonomy" id="1765684"/>
    <lineage>
        <taxon>Bacteria</taxon>
        <taxon>Bacillati</taxon>
        <taxon>Bacillota</taxon>
        <taxon>Bacilli</taxon>
        <taxon>Bacillales</taxon>
        <taxon>Alicyclobacillaceae</taxon>
        <taxon>Sulfoacidibacillus</taxon>
    </lineage>
</organism>
<dbReference type="OrthoDB" id="9781630at2"/>
<evidence type="ECO:0000259" key="4">
    <source>
        <dbReference type="PROSITE" id="PS50949"/>
    </source>
</evidence>
<dbReference type="PRINTS" id="PR00035">
    <property type="entry name" value="HTHGNTR"/>
</dbReference>
<dbReference type="PANTHER" id="PTHR43537">
    <property type="entry name" value="TRANSCRIPTIONAL REGULATOR, GNTR FAMILY"/>
    <property type="match status" value="1"/>
</dbReference>
<evidence type="ECO:0000256" key="3">
    <source>
        <dbReference type="ARBA" id="ARBA00023163"/>
    </source>
</evidence>
<reference evidence="5 6" key="1">
    <citation type="submission" date="2016-11" db="EMBL/GenBank/DDBJ databases">
        <title>Comparative genomics of Acidibacillus ferroxidans species.</title>
        <authorList>
            <person name="Oliveira G."/>
            <person name="Nunes G."/>
            <person name="Oliveira R."/>
            <person name="Araujo F."/>
            <person name="Salim A."/>
            <person name="Scholte L."/>
            <person name="Morais D."/>
            <person name="Nancucheo I."/>
            <person name="Johnson D.B."/>
            <person name="Grail B."/>
            <person name="Bittencourt J."/>
            <person name="Valadares R."/>
        </authorList>
    </citation>
    <scope>NUCLEOTIDE SEQUENCE [LARGE SCALE GENOMIC DNA]</scope>
    <source>
        <strain evidence="5 6">Y002</strain>
    </source>
</reference>
<feature type="domain" description="HTH gntR-type" evidence="4">
    <location>
        <begin position="13"/>
        <end position="80"/>
    </location>
</feature>
<dbReference type="InterPro" id="IPR008920">
    <property type="entry name" value="TF_FadR/GntR_C"/>
</dbReference>
<keyword evidence="1" id="KW-0805">Transcription regulation</keyword>
<keyword evidence="3" id="KW-0804">Transcription</keyword>
<dbReference type="CDD" id="cd07377">
    <property type="entry name" value="WHTH_GntR"/>
    <property type="match status" value="1"/>
</dbReference>
<dbReference type="Pfam" id="PF00392">
    <property type="entry name" value="GntR"/>
    <property type="match status" value="1"/>
</dbReference>
<comment type="caution">
    <text evidence="5">The sequence shown here is derived from an EMBL/GenBank/DDBJ whole genome shotgun (WGS) entry which is preliminary data.</text>
</comment>
<dbReference type="Gene3D" id="1.10.10.10">
    <property type="entry name" value="Winged helix-like DNA-binding domain superfamily/Winged helix DNA-binding domain"/>
    <property type="match status" value="1"/>
</dbReference>
<dbReference type="PROSITE" id="PS50949">
    <property type="entry name" value="HTH_GNTR"/>
    <property type="match status" value="1"/>
</dbReference>
<gene>
    <name evidence="5" type="ORF">BM613_06620</name>
</gene>
<dbReference type="InterPro" id="IPR036388">
    <property type="entry name" value="WH-like_DNA-bd_sf"/>
</dbReference>
<dbReference type="EMBL" id="MPDK01000008">
    <property type="protein sequence ID" value="PWI57852.1"/>
    <property type="molecule type" value="Genomic_DNA"/>
</dbReference>
<dbReference type="SUPFAM" id="SSF46785">
    <property type="entry name" value="Winged helix' DNA-binding domain"/>
    <property type="match status" value="1"/>
</dbReference>